<accession>A0A8X6HTR5</accession>
<name>A0A8X6HTR5_TRICU</name>
<comment type="caution">
    <text evidence="1">The sequence shown here is derived from an EMBL/GenBank/DDBJ whole genome shotgun (WGS) entry which is preliminary data.</text>
</comment>
<evidence type="ECO:0000313" key="1">
    <source>
        <dbReference type="EMBL" id="GFQ81137.1"/>
    </source>
</evidence>
<dbReference type="OrthoDB" id="6784293at2759"/>
<organism evidence="1 2">
    <name type="scientific">Trichonephila clavata</name>
    <name type="common">Joro spider</name>
    <name type="synonym">Nephila clavata</name>
    <dbReference type="NCBI Taxonomy" id="2740835"/>
    <lineage>
        <taxon>Eukaryota</taxon>
        <taxon>Metazoa</taxon>
        <taxon>Ecdysozoa</taxon>
        <taxon>Arthropoda</taxon>
        <taxon>Chelicerata</taxon>
        <taxon>Arachnida</taxon>
        <taxon>Araneae</taxon>
        <taxon>Araneomorphae</taxon>
        <taxon>Entelegynae</taxon>
        <taxon>Araneoidea</taxon>
        <taxon>Nephilidae</taxon>
        <taxon>Trichonephila</taxon>
    </lineage>
</organism>
<proteinExistence type="predicted"/>
<reference evidence="1" key="1">
    <citation type="submission" date="2020-07" db="EMBL/GenBank/DDBJ databases">
        <title>Multicomponent nature underlies the extraordinary mechanical properties of spider dragline silk.</title>
        <authorList>
            <person name="Kono N."/>
            <person name="Nakamura H."/>
            <person name="Mori M."/>
            <person name="Yoshida Y."/>
            <person name="Ohtoshi R."/>
            <person name="Malay A.D."/>
            <person name="Moran D.A.P."/>
            <person name="Tomita M."/>
            <person name="Numata K."/>
            <person name="Arakawa K."/>
        </authorList>
    </citation>
    <scope>NUCLEOTIDE SEQUENCE</scope>
</reference>
<gene>
    <name evidence="1" type="ORF">TNCT_13361</name>
</gene>
<dbReference type="EMBL" id="BMAO01022324">
    <property type="protein sequence ID" value="GFQ81137.1"/>
    <property type="molecule type" value="Genomic_DNA"/>
</dbReference>
<protein>
    <submittedName>
        <fullName evidence="1">Uncharacterized protein</fullName>
    </submittedName>
</protein>
<dbReference type="AlphaFoldDB" id="A0A8X6HTR5"/>
<evidence type="ECO:0000313" key="2">
    <source>
        <dbReference type="Proteomes" id="UP000887116"/>
    </source>
</evidence>
<keyword evidence="2" id="KW-1185">Reference proteome</keyword>
<dbReference type="Proteomes" id="UP000887116">
    <property type="component" value="Unassembled WGS sequence"/>
</dbReference>
<sequence length="78" mass="8790">MRTDWTVRGEIDGSDCCKRWGYVSDYYIQRSGKPDSGSSGISAKKKDLICCHFSIVLLPHKDLQSPMSKVEAHRALVM</sequence>